<dbReference type="EMBL" id="JAAVLX010000012">
    <property type="protein sequence ID" value="NOJ43901.1"/>
    <property type="molecule type" value="Genomic_DNA"/>
</dbReference>
<dbReference type="RefSeq" id="WP_171583095.1">
    <property type="nucleotide sequence ID" value="NZ_JAAVLX010000012.1"/>
</dbReference>
<evidence type="ECO:0000313" key="1">
    <source>
        <dbReference type="EMBL" id="NOJ43901.1"/>
    </source>
</evidence>
<proteinExistence type="predicted"/>
<dbReference type="AlphaFoldDB" id="A0A7Y4GXW4"/>
<keyword evidence="2" id="KW-1185">Reference proteome</keyword>
<sequence>METYTKRVRDSILPLSVADTLPKAFEEWRFTGHTHDHEEPHETCQLCGQEGLRYHFEIQNRFTNHSLDVGSHCILQFNVAVYENGRRLTPADAKRQLEKLVQKMRLDSCIRALERLARAENSQILSGALKYYRTNKKLTPMQAFVVFWRLRRNRIDHDPSFFNVTLKKKRYMDDLAAMETSKVHYFWRALTPSQRKHAVTLGHTVPID</sequence>
<accession>A0A7Y4GXW4</accession>
<reference evidence="1 2" key="1">
    <citation type="submission" date="2020-03" db="EMBL/GenBank/DDBJ databases">
        <title>Bradyrhizobium diversity isolated from nodules of Indigofera sp.</title>
        <authorList>
            <person name="Klepa M."/>
            <person name="Helene L."/>
            <person name="Hungria M."/>
        </authorList>
    </citation>
    <scope>NUCLEOTIDE SEQUENCE [LARGE SCALE GENOMIC DNA]</scope>
    <source>
        <strain evidence="1 2">WSM 1791</strain>
    </source>
</reference>
<evidence type="ECO:0000313" key="2">
    <source>
        <dbReference type="Proteomes" id="UP000544122"/>
    </source>
</evidence>
<dbReference type="Proteomes" id="UP000544122">
    <property type="component" value="Unassembled WGS sequence"/>
</dbReference>
<comment type="caution">
    <text evidence="1">The sequence shown here is derived from an EMBL/GenBank/DDBJ whole genome shotgun (WGS) entry which is preliminary data.</text>
</comment>
<protein>
    <submittedName>
        <fullName evidence="1">Uncharacterized protein</fullName>
    </submittedName>
</protein>
<gene>
    <name evidence="1" type="ORF">HCN58_30865</name>
</gene>
<organism evidence="1 2">
    <name type="scientific">Bradyrhizobium australiense</name>
    <dbReference type="NCBI Taxonomy" id="2721161"/>
    <lineage>
        <taxon>Bacteria</taxon>
        <taxon>Pseudomonadati</taxon>
        <taxon>Pseudomonadota</taxon>
        <taxon>Alphaproteobacteria</taxon>
        <taxon>Hyphomicrobiales</taxon>
        <taxon>Nitrobacteraceae</taxon>
        <taxon>Bradyrhizobium</taxon>
    </lineage>
</organism>
<name>A0A7Y4GXW4_9BRAD</name>